<feature type="transmembrane region" description="Helical" evidence="8">
    <location>
        <begin position="312"/>
        <end position="331"/>
    </location>
</feature>
<evidence type="ECO:0000256" key="6">
    <source>
        <dbReference type="ARBA" id="ARBA00022989"/>
    </source>
</evidence>
<dbReference type="EMBL" id="CP065647">
    <property type="protein sequence ID" value="QPR72324.1"/>
    <property type="molecule type" value="Genomic_DNA"/>
</dbReference>
<evidence type="ECO:0000256" key="1">
    <source>
        <dbReference type="ARBA" id="ARBA00004651"/>
    </source>
</evidence>
<dbReference type="CDD" id="cd06550">
    <property type="entry name" value="TM_ABC_iron-siderophores_like"/>
    <property type="match status" value="1"/>
</dbReference>
<dbReference type="Pfam" id="PF01032">
    <property type="entry name" value="FecCD"/>
    <property type="match status" value="1"/>
</dbReference>
<evidence type="ECO:0000256" key="3">
    <source>
        <dbReference type="ARBA" id="ARBA00022448"/>
    </source>
</evidence>
<evidence type="ECO:0000256" key="4">
    <source>
        <dbReference type="ARBA" id="ARBA00022475"/>
    </source>
</evidence>
<proteinExistence type="inferred from homology"/>
<evidence type="ECO:0000256" key="2">
    <source>
        <dbReference type="ARBA" id="ARBA00007935"/>
    </source>
</evidence>
<comment type="similarity">
    <text evidence="2">Belongs to the binding-protein-dependent transport system permease family. FecCD subfamily.</text>
</comment>
<gene>
    <name evidence="10" type="ORF">CHCC16736_3306</name>
    <name evidence="9" type="ORF">I6G80_21355</name>
</gene>
<dbReference type="RefSeq" id="WP_003180345.1">
    <property type="nucleotide sequence ID" value="NZ_BEXU01000055.1"/>
</dbReference>
<keyword evidence="6 8" id="KW-1133">Transmembrane helix</keyword>
<dbReference type="PROSITE" id="PS51257">
    <property type="entry name" value="PROKAR_LIPOPROTEIN"/>
    <property type="match status" value="1"/>
</dbReference>
<sequence>MNNPARKTKRRRGQSAVVLCALFACLFVLIVLNLAIGDENIGLWDVLKSLAGQGDAGVRFLVMEFRMPRILLAVLAGGALSIAGVVAQFLMKNPLAAPDTLGITGGAGLGAVIVTVLFSQQSPLLLTGAAFSGSVLAAILVYLLAYRNGISPVRLALVGIAVNAFCHSGIQLLISRGSPNVNSALIWLNGSLWGRGWQDVLPLFIWCCLVIPPIWLAAKPLDIIKSGDGIAVGLGIRLERTRFLLLAGAVLLTAAAVTAVGTIGFIGLMAPHIARKLAGAETKILIPVAALVGGIVLLIADAAGRGLVPPLEIPAGLIAAVIGGPYFIYLLRREEHKKRRHA</sequence>
<dbReference type="FunFam" id="1.10.3470.10:FF:000001">
    <property type="entry name" value="Vitamin B12 ABC transporter permease BtuC"/>
    <property type="match status" value="1"/>
</dbReference>
<name>A0A1Y0YD97_BACLI</name>
<dbReference type="GeneID" id="92862309"/>
<accession>A0A1Y0YD97</accession>
<feature type="transmembrane region" description="Helical" evidence="8">
    <location>
        <begin position="124"/>
        <end position="145"/>
    </location>
</feature>
<evidence type="ECO:0000313" key="10">
    <source>
        <dbReference type="EMBL" id="TWL28704.1"/>
    </source>
</evidence>
<evidence type="ECO:0000256" key="8">
    <source>
        <dbReference type="SAM" id="Phobius"/>
    </source>
</evidence>
<dbReference type="EMBL" id="NILC01000021">
    <property type="protein sequence ID" value="TWL28704.1"/>
    <property type="molecule type" value="Genomic_DNA"/>
</dbReference>
<dbReference type="InterPro" id="IPR000522">
    <property type="entry name" value="ABC_transptr_permease_BtuC"/>
</dbReference>
<evidence type="ECO:0000256" key="7">
    <source>
        <dbReference type="ARBA" id="ARBA00023136"/>
    </source>
</evidence>
<protein>
    <submittedName>
        <fullName evidence="9">Iron ABC transporter permease</fullName>
    </submittedName>
    <submittedName>
        <fullName evidence="10">Putative siderophore transport system permease protein YfhA</fullName>
    </submittedName>
</protein>
<reference evidence="9 12" key="2">
    <citation type="submission" date="2020-12" db="EMBL/GenBank/DDBJ databases">
        <title>FDA dAtabase for Regulatory Grade micrObial Sequences (FDA-ARGOS): Supporting development and validation of Infectious Disease Dx tests.</title>
        <authorList>
            <person name="Nelson B."/>
            <person name="Plummer A."/>
            <person name="Tallon L."/>
            <person name="Sadzewicz L."/>
            <person name="Zhao X."/>
            <person name="Boylan J."/>
            <person name="Ott S."/>
            <person name="Bowen H."/>
            <person name="Vavikolanu K."/>
            <person name="Mehta A."/>
            <person name="Aluvathingal J."/>
            <person name="Nadendla S."/>
            <person name="Myers T."/>
            <person name="Yan Y."/>
            <person name="Sichtig H."/>
        </authorList>
    </citation>
    <scope>NUCLEOTIDE SEQUENCE [LARGE SCALE GENOMIC DNA]</scope>
    <source>
        <strain evidence="9 12">FDAARGOS_923</strain>
    </source>
</reference>
<keyword evidence="4" id="KW-1003">Cell membrane</keyword>
<reference evidence="10 11" key="1">
    <citation type="submission" date="2019-06" db="EMBL/GenBank/DDBJ databases">
        <title>Genome sequence analysis of &gt;100 Bacillus licheniformis strains suggests intrinsic resistance to this species.</title>
        <authorList>
            <person name="Wels M."/>
            <person name="Siezen R.J."/>
            <person name="Johansen E."/>
            <person name="Stuer-Lauridsen B."/>
            <person name="Bjerre K."/>
            <person name="Nielsen B.K.K."/>
        </authorList>
    </citation>
    <scope>NUCLEOTIDE SEQUENCE [LARGE SCALE GENOMIC DNA]</scope>
    <source>
        <strain evidence="10 11">BAC-16736</strain>
    </source>
</reference>
<evidence type="ECO:0000313" key="11">
    <source>
        <dbReference type="Proteomes" id="UP000435910"/>
    </source>
</evidence>
<organism evidence="10 11">
    <name type="scientific">Bacillus licheniformis</name>
    <dbReference type="NCBI Taxonomy" id="1402"/>
    <lineage>
        <taxon>Bacteria</taxon>
        <taxon>Bacillati</taxon>
        <taxon>Bacillota</taxon>
        <taxon>Bacilli</taxon>
        <taxon>Bacillales</taxon>
        <taxon>Bacillaceae</taxon>
        <taxon>Bacillus</taxon>
    </lineage>
</organism>
<feature type="transmembrane region" description="Helical" evidence="8">
    <location>
        <begin position="282"/>
        <end position="300"/>
    </location>
</feature>
<evidence type="ECO:0000256" key="5">
    <source>
        <dbReference type="ARBA" id="ARBA00022692"/>
    </source>
</evidence>
<dbReference type="Proteomes" id="UP000435910">
    <property type="component" value="Unassembled WGS sequence"/>
</dbReference>
<feature type="transmembrane region" description="Helical" evidence="8">
    <location>
        <begin position="243"/>
        <end position="270"/>
    </location>
</feature>
<dbReference type="PANTHER" id="PTHR30472">
    <property type="entry name" value="FERRIC ENTEROBACTIN TRANSPORT SYSTEM PERMEASE PROTEIN"/>
    <property type="match status" value="1"/>
</dbReference>
<dbReference type="PANTHER" id="PTHR30472:SF24">
    <property type="entry name" value="FERRIC ENTEROBACTIN TRANSPORT SYSTEM PERMEASE PROTEIN FEPG"/>
    <property type="match status" value="1"/>
</dbReference>
<feature type="transmembrane region" description="Helical" evidence="8">
    <location>
        <begin position="70"/>
        <end position="89"/>
    </location>
</feature>
<evidence type="ECO:0000313" key="12">
    <source>
        <dbReference type="Proteomes" id="UP000595038"/>
    </source>
</evidence>
<dbReference type="Proteomes" id="UP000595038">
    <property type="component" value="Chromosome"/>
</dbReference>
<dbReference type="GO" id="GO:0022857">
    <property type="term" value="F:transmembrane transporter activity"/>
    <property type="evidence" value="ECO:0007669"/>
    <property type="project" value="InterPro"/>
</dbReference>
<keyword evidence="3" id="KW-0813">Transport</keyword>
<dbReference type="GO" id="GO:0033214">
    <property type="term" value="P:siderophore-iron import into cell"/>
    <property type="evidence" value="ECO:0007669"/>
    <property type="project" value="TreeGrafter"/>
</dbReference>
<dbReference type="SUPFAM" id="SSF81345">
    <property type="entry name" value="ABC transporter involved in vitamin B12 uptake, BtuC"/>
    <property type="match status" value="1"/>
</dbReference>
<keyword evidence="7 8" id="KW-0472">Membrane</keyword>
<evidence type="ECO:0000313" key="9">
    <source>
        <dbReference type="EMBL" id="QPR72324.1"/>
    </source>
</evidence>
<dbReference type="GO" id="GO:0005886">
    <property type="term" value="C:plasma membrane"/>
    <property type="evidence" value="ECO:0007669"/>
    <property type="project" value="UniProtKB-SubCell"/>
</dbReference>
<feature type="transmembrane region" description="Helical" evidence="8">
    <location>
        <begin position="101"/>
        <end position="118"/>
    </location>
</feature>
<dbReference type="InterPro" id="IPR037294">
    <property type="entry name" value="ABC_BtuC-like"/>
</dbReference>
<dbReference type="AlphaFoldDB" id="A0A1Y0YD97"/>
<dbReference type="OMA" id="IGVRVQW"/>
<dbReference type="Gene3D" id="1.10.3470.10">
    <property type="entry name" value="ABC transporter involved in vitamin B12 uptake, BtuC"/>
    <property type="match status" value="1"/>
</dbReference>
<keyword evidence="5 8" id="KW-0812">Transmembrane</keyword>
<comment type="subcellular location">
    <subcellularLocation>
        <location evidence="1">Cell membrane</location>
        <topology evidence="1">Multi-pass membrane protein</topology>
    </subcellularLocation>
</comment>